<feature type="signal peptide" evidence="5">
    <location>
        <begin position="1"/>
        <end position="26"/>
    </location>
</feature>
<keyword evidence="3" id="KW-0443">Lipid metabolism</keyword>
<keyword evidence="5" id="KW-0732">Signal</keyword>
<accession>A0A1H7JBI0</accession>
<keyword evidence="2" id="KW-0442">Lipid degradation</keyword>
<name>A0A1H7JBI0_9ACTN</name>
<feature type="chain" id="PRO_5038398951" evidence="5">
    <location>
        <begin position="27"/>
        <end position="392"/>
    </location>
</feature>
<dbReference type="Proteomes" id="UP000198953">
    <property type="component" value="Unassembled WGS sequence"/>
</dbReference>
<evidence type="ECO:0000256" key="5">
    <source>
        <dbReference type="SAM" id="SignalP"/>
    </source>
</evidence>
<keyword evidence="1 6" id="KW-0378">Hydrolase</keyword>
<dbReference type="Gene3D" id="3.40.50.1820">
    <property type="entry name" value="alpha/beta hydrolase"/>
    <property type="match status" value="1"/>
</dbReference>
<dbReference type="EMBL" id="FOBF01000002">
    <property type="protein sequence ID" value="SEK72039.1"/>
    <property type="molecule type" value="Genomic_DNA"/>
</dbReference>
<dbReference type="GO" id="GO:0016042">
    <property type="term" value="P:lipid catabolic process"/>
    <property type="evidence" value="ECO:0007669"/>
    <property type="project" value="UniProtKB-KW"/>
</dbReference>
<evidence type="ECO:0000313" key="6">
    <source>
        <dbReference type="EMBL" id="SEK72039.1"/>
    </source>
</evidence>
<feature type="region of interest" description="Disordered" evidence="4">
    <location>
        <begin position="373"/>
        <end position="392"/>
    </location>
</feature>
<evidence type="ECO:0000256" key="1">
    <source>
        <dbReference type="ARBA" id="ARBA00022801"/>
    </source>
</evidence>
<evidence type="ECO:0000313" key="7">
    <source>
        <dbReference type="Proteomes" id="UP000198953"/>
    </source>
</evidence>
<dbReference type="SUPFAM" id="SSF53474">
    <property type="entry name" value="alpha/beta-Hydrolases"/>
    <property type="match status" value="1"/>
</dbReference>
<dbReference type="PANTHER" id="PTHR10272">
    <property type="entry name" value="PLATELET-ACTIVATING FACTOR ACETYLHYDROLASE"/>
    <property type="match status" value="1"/>
</dbReference>
<dbReference type="PANTHER" id="PTHR10272:SF0">
    <property type="entry name" value="PLATELET-ACTIVATING FACTOR ACETYLHYDROLASE"/>
    <property type="match status" value="1"/>
</dbReference>
<sequence length="392" mass="41585">MNTDMTRPLGRVAAVLLGFTAATACAASPAQIVAAARATPFTVSYASGTAALPRPTGSHAVGRATMRLVDARRPDPWEPSAGPRQLMASMYYPARPGTGGPAPYMTTEEARLFLQAKAPGAAIPPEKLSGIRTWAHTDARPALGRFPLVVLSPGLGFPRATLTGLTEDLASHGYVVALVDHTYETSGTTFPDGRTLACAICDKPPKGGPAAIAKSRAKDISFVIDQLTAHRPAWQYARMIDPKRIGMAGHSIGGNAAATTMATDHRVRAGVNMDGTFYAPVPATGLDHHPFLMLGAQHESPGMDPTWEHAWKNLNGWKRWLTVADSDHSTFTDMPVLSAWAGKPGPGLSPQRAEQITRTYVGAFFDLNLKGSPQPVLTGPSPANPEVTFQNP</sequence>
<evidence type="ECO:0000256" key="4">
    <source>
        <dbReference type="SAM" id="MobiDB-lite"/>
    </source>
</evidence>
<gene>
    <name evidence="6" type="ORF">SAMN05660976_01074</name>
</gene>
<dbReference type="GO" id="GO:0003847">
    <property type="term" value="F:1-alkyl-2-acetylglycerophosphocholine esterase activity"/>
    <property type="evidence" value="ECO:0007669"/>
    <property type="project" value="TreeGrafter"/>
</dbReference>
<proteinExistence type="predicted"/>
<dbReference type="AlphaFoldDB" id="A0A1H7JBI0"/>
<protein>
    <submittedName>
        <fullName evidence="6">Alpha/beta hydrolase family protein</fullName>
    </submittedName>
</protein>
<evidence type="ECO:0000256" key="2">
    <source>
        <dbReference type="ARBA" id="ARBA00022963"/>
    </source>
</evidence>
<keyword evidence="7" id="KW-1185">Reference proteome</keyword>
<reference evidence="6 7" key="1">
    <citation type="submission" date="2016-10" db="EMBL/GenBank/DDBJ databases">
        <authorList>
            <person name="de Groot N.N."/>
        </authorList>
    </citation>
    <scope>NUCLEOTIDE SEQUENCE [LARGE SCALE GENOMIC DNA]</scope>
    <source>
        <strain evidence="6 7">DSM 43357</strain>
    </source>
</reference>
<dbReference type="PROSITE" id="PS51257">
    <property type="entry name" value="PROKAR_LIPOPROTEIN"/>
    <property type="match status" value="1"/>
</dbReference>
<dbReference type="STRING" id="46177.SAMN05660976_01074"/>
<dbReference type="Pfam" id="PF03403">
    <property type="entry name" value="PAF-AH_p_II"/>
    <property type="match status" value="2"/>
</dbReference>
<dbReference type="RefSeq" id="WP_091098694.1">
    <property type="nucleotide sequence ID" value="NZ_FOBF01000002.1"/>
</dbReference>
<organism evidence="6 7">
    <name type="scientific">Nonomuraea pusilla</name>
    <dbReference type="NCBI Taxonomy" id="46177"/>
    <lineage>
        <taxon>Bacteria</taxon>
        <taxon>Bacillati</taxon>
        <taxon>Actinomycetota</taxon>
        <taxon>Actinomycetes</taxon>
        <taxon>Streptosporangiales</taxon>
        <taxon>Streptosporangiaceae</taxon>
        <taxon>Nonomuraea</taxon>
    </lineage>
</organism>
<dbReference type="InterPro" id="IPR029058">
    <property type="entry name" value="AB_hydrolase_fold"/>
</dbReference>
<evidence type="ECO:0000256" key="3">
    <source>
        <dbReference type="ARBA" id="ARBA00023098"/>
    </source>
</evidence>